<dbReference type="SUPFAM" id="SSF54001">
    <property type="entry name" value="Cysteine proteinases"/>
    <property type="match status" value="1"/>
</dbReference>
<evidence type="ECO:0000259" key="15">
    <source>
        <dbReference type="PROSITE" id="PS50203"/>
    </source>
</evidence>
<evidence type="ECO:0000256" key="3">
    <source>
        <dbReference type="ARBA" id="ARBA00022670"/>
    </source>
</evidence>
<dbReference type="InterPro" id="IPR038765">
    <property type="entry name" value="Papain-like_cys_pep_sf"/>
</dbReference>
<dbReference type="EMBL" id="JAODUP010000109">
    <property type="protein sequence ID" value="KAK2161803.1"/>
    <property type="molecule type" value="Genomic_DNA"/>
</dbReference>
<evidence type="ECO:0000256" key="2">
    <source>
        <dbReference type="ARBA" id="ARBA00022553"/>
    </source>
</evidence>
<dbReference type="SUPFAM" id="SSF90209">
    <property type="entry name" value="Ran binding protein zinc finger-like"/>
    <property type="match status" value="1"/>
</dbReference>
<evidence type="ECO:0000259" key="14">
    <source>
        <dbReference type="PROSITE" id="PS50199"/>
    </source>
</evidence>
<feature type="domain" description="RanBP2-type" evidence="14">
    <location>
        <begin position="385"/>
        <end position="414"/>
    </location>
</feature>
<dbReference type="InterPro" id="IPR022684">
    <property type="entry name" value="Calpain_cysteine_protease"/>
</dbReference>
<evidence type="ECO:0000256" key="8">
    <source>
        <dbReference type="ARBA" id="ARBA00022807"/>
    </source>
</evidence>
<dbReference type="InterPro" id="IPR001300">
    <property type="entry name" value="Peptidase_C2_calpain_cat"/>
</dbReference>
<evidence type="ECO:0000256" key="6">
    <source>
        <dbReference type="ARBA" id="ARBA00022771"/>
    </source>
</evidence>
<dbReference type="GO" id="GO:0004198">
    <property type="term" value="F:calcium-dependent cysteine-type endopeptidase activity"/>
    <property type="evidence" value="ECO:0007669"/>
    <property type="project" value="InterPro"/>
</dbReference>
<dbReference type="InterPro" id="IPR001876">
    <property type="entry name" value="Znf_RanBP2"/>
</dbReference>
<dbReference type="InterPro" id="IPR036443">
    <property type="entry name" value="Znf_RanBP2_sf"/>
</dbReference>
<keyword evidence="8" id="KW-0788">Thiol protease</keyword>
<evidence type="ECO:0000256" key="9">
    <source>
        <dbReference type="ARBA" id="ARBA00022833"/>
    </source>
</evidence>
<feature type="compositionally biased region" description="Polar residues" evidence="13">
    <location>
        <begin position="423"/>
        <end position="433"/>
    </location>
</feature>
<evidence type="ECO:0000256" key="10">
    <source>
        <dbReference type="PIRSR" id="PIRSR622684-1"/>
    </source>
</evidence>
<feature type="domain" description="Calpain catalytic" evidence="15">
    <location>
        <begin position="493"/>
        <end position="780"/>
    </location>
</feature>
<dbReference type="PROSITE" id="PS50203">
    <property type="entry name" value="CALPAIN_CAT"/>
    <property type="match status" value="1"/>
</dbReference>
<dbReference type="SMART" id="SM00230">
    <property type="entry name" value="CysPc"/>
    <property type="match status" value="1"/>
</dbReference>
<evidence type="ECO:0000256" key="1">
    <source>
        <dbReference type="ARBA" id="ARBA00007623"/>
    </source>
</evidence>
<dbReference type="GO" id="GO:0008270">
    <property type="term" value="F:zinc ion binding"/>
    <property type="evidence" value="ECO:0007669"/>
    <property type="project" value="UniProtKB-KW"/>
</dbReference>
<evidence type="ECO:0000313" key="17">
    <source>
        <dbReference type="Proteomes" id="UP001208570"/>
    </source>
</evidence>
<dbReference type="Proteomes" id="UP001208570">
    <property type="component" value="Unassembled WGS sequence"/>
</dbReference>
<keyword evidence="2" id="KW-0597">Phosphoprotein</keyword>
<dbReference type="PANTHER" id="PTHR10183:SF382">
    <property type="entry name" value="CALPAIN-15"/>
    <property type="match status" value="1"/>
</dbReference>
<dbReference type="SMART" id="SM00547">
    <property type="entry name" value="ZnF_RBZ"/>
    <property type="match status" value="5"/>
</dbReference>
<feature type="active site" evidence="10">
    <location>
        <position position="701"/>
    </location>
</feature>
<dbReference type="GO" id="GO:0006508">
    <property type="term" value="P:proteolysis"/>
    <property type="evidence" value="ECO:0007669"/>
    <property type="project" value="UniProtKB-KW"/>
</dbReference>
<reference evidence="16" key="1">
    <citation type="journal article" date="2023" name="Mol. Biol. Evol.">
        <title>Third-Generation Sequencing Reveals the Adaptive Role of the Epigenome in Three Deep-Sea Polychaetes.</title>
        <authorList>
            <person name="Perez M."/>
            <person name="Aroh O."/>
            <person name="Sun Y."/>
            <person name="Lan Y."/>
            <person name="Juniper S.K."/>
            <person name="Young C.R."/>
            <person name="Angers B."/>
            <person name="Qian P.Y."/>
        </authorList>
    </citation>
    <scope>NUCLEOTIDE SEQUENCE</scope>
    <source>
        <strain evidence="16">P08H-3</strain>
    </source>
</reference>
<dbReference type="PANTHER" id="PTHR10183">
    <property type="entry name" value="CALPAIN"/>
    <property type="match status" value="1"/>
</dbReference>
<comment type="caution">
    <text evidence="11">Lacks conserved residue(s) required for the propagation of feature annotation.</text>
</comment>
<comment type="similarity">
    <text evidence="1">Belongs to the peptidase C2 family.</text>
</comment>
<dbReference type="FunFam" id="3.90.70.10:FF:000010">
    <property type="entry name" value="Calpain 15"/>
    <property type="match status" value="1"/>
</dbReference>
<keyword evidence="17" id="KW-1185">Reference proteome</keyword>
<proteinExistence type="inferred from homology"/>
<evidence type="ECO:0008006" key="18">
    <source>
        <dbReference type="Google" id="ProtNLM"/>
    </source>
</evidence>
<feature type="region of interest" description="Disordered" evidence="13">
    <location>
        <begin position="89"/>
        <end position="150"/>
    </location>
</feature>
<keyword evidence="6 12" id="KW-0863">Zinc-finger</keyword>
<dbReference type="PROSITE" id="PS01358">
    <property type="entry name" value="ZF_RANBP2_1"/>
    <property type="match status" value="4"/>
</dbReference>
<feature type="active site" evidence="10">
    <location>
        <position position="721"/>
    </location>
</feature>
<dbReference type="Gene3D" id="4.10.1060.10">
    <property type="entry name" value="Zinc finger, RanBP2-type"/>
    <property type="match status" value="2"/>
</dbReference>
<protein>
    <recommendedName>
        <fullName evidence="18">Calpain-D</fullName>
    </recommendedName>
</protein>
<organism evidence="16 17">
    <name type="scientific">Paralvinella palmiformis</name>
    <dbReference type="NCBI Taxonomy" id="53620"/>
    <lineage>
        <taxon>Eukaryota</taxon>
        <taxon>Metazoa</taxon>
        <taxon>Spiralia</taxon>
        <taxon>Lophotrochozoa</taxon>
        <taxon>Annelida</taxon>
        <taxon>Polychaeta</taxon>
        <taxon>Sedentaria</taxon>
        <taxon>Canalipalpata</taxon>
        <taxon>Terebellida</taxon>
        <taxon>Terebelliformia</taxon>
        <taxon>Alvinellidae</taxon>
        <taxon>Paralvinella</taxon>
    </lineage>
</organism>
<evidence type="ECO:0000256" key="13">
    <source>
        <dbReference type="SAM" id="MobiDB-lite"/>
    </source>
</evidence>
<dbReference type="Gene3D" id="3.90.70.10">
    <property type="entry name" value="Cysteine proteinases"/>
    <property type="match status" value="1"/>
</dbReference>
<evidence type="ECO:0000256" key="5">
    <source>
        <dbReference type="ARBA" id="ARBA00022737"/>
    </source>
</evidence>
<dbReference type="PROSITE" id="PS50199">
    <property type="entry name" value="ZF_RANBP2_2"/>
    <property type="match status" value="4"/>
</dbReference>
<keyword evidence="4" id="KW-0479">Metal-binding</keyword>
<feature type="compositionally biased region" description="Polar residues" evidence="13">
    <location>
        <begin position="89"/>
        <end position="99"/>
    </location>
</feature>
<evidence type="ECO:0000256" key="12">
    <source>
        <dbReference type="PROSITE-ProRule" id="PRU00322"/>
    </source>
</evidence>
<evidence type="ECO:0000256" key="7">
    <source>
        <dbReference type="ARBA" id="ARBA00022801"/>
    </source>
</evidence>
<dbReference type="GO" id="GO:0005737">
    <property type="term" value="C:cytoplasm"/>
    <property type="evidence" value="ECO:0007669"/>
    <property type="project" value="TreeGrafter"/>
</dbReference>
<name>A0AAD9K0F7_9ANNE</name>
<keyword evidence="9" id="KW-0862">Zinc</keyword>
<feature type="domain" description="RanBP2-type" evidence="14">
    <location>
        <begin position="177"/>
        <end position="207"/>
    </location>
</feature>
<keyword evidence="7" id="KW-0378">Hydrolase</keyword>
<keyword evidence="3" id="KW-0645">Protease</keyword>
<keyword evidence="5" id="KW-0677">Repeat</keyword>
<sequence>MYDLVMGDSVSVLQWSCSNCSHINPTEKHFCIACSSRRPTINGVGLLTDHTVTGTSPQTEVHLGTVFSAINFSDVRDLKADCGMRQAVTTEGENTSESTDGIVPEVSSFTKPKKDDEKKQKLAASMNGDLDEPVNSLNSEETKTDLNPNIPKEMNPFQVLQVVADAEQTANSCHVISDNQKWRCDACTLLNPMQVDQCIACRAWKPRNAVIIMDTSRGDTVKKAKRDDKPISTSTCDNSTSGDFWRCKKCTLENPISVNKCNICEAPRNIRTCTKEENSPIKRKVAVTQQDKQNMKKMEPLARGPRENMNDDEDVWQCPHCSYSRNPITAESCDCCQGDRQHPGLHNMCDSHVNNTNSGLIQKTCQNCLTKNQNTATSCISCRHMNNIWSCKRCTLENPITAPICGACQSPKEIRMPVFDDLPSSSSAAQRNGKNPVPLSTKCSPNEAEHSTRRSPPKRQSSQPMTDLRQRQEEEELEKWKQIVEFCQLNKEQFIDDSFPPLPKSLYYEPNKIEAGKNEVTQWLRPNNINAGDGFGKVQQWFLSALAVLTENSRLLENVMVTKDYCREGVYIVRLCKDGQWTNVIVDDFLPCDINGHLVYSKSKRRQLWVPIIEKALAKLYGCYEALASGRCIEGLATLTGAPCDKVDLQATKTEEVDMDMIWVQLLSSRESKFLMGASCGGGNMKIDDDVFKQVGLTSRHAYSILDVQDVEGNRLLRIRNPWGHYSWKGNWSDTSSKWSTVSKETYEKLMSYGAGQGDFWMSWGDFMCYFDSVEICKYRSDWMEARITGFLPNHTPPENYKVTNIEVFQHTEVELGLFQEGQRSIERSNRNQVDLCILVFRKTYDVSQGVGKLVTHSKRQVRSFVSCSVILDPGEYTIVCTAFNHWGIGSESYLKYVLSVHSSKALLVKEEEPLCRDFILADSIIQLVLSKGEKHEGRERMTTYYLTHGWSGMIVVIENREPNMSIHVECDSSASVNVVSTRGTLKTIDAIPPMHRQVVMILSHLEGSESFAVSHHLSHRLGQAGSDLSNWAPGQYHVPLLTPEISGLHTARRILS</sequence>
<feature type="domain" description="RanBP2-type" evidence="14">
    <location>
        <begin position="240"/>
        <end position="270"/>
    </location>
</feature>
<feature type="domain" description="RanBP2-type" evidence="14">
    <location>
        <begin position="9"/>
        <end position="40"/>
    </location>
</feature>
<dbReference type="Pfam" id="PF00648">
    <property type="entry name" value="Peptidase_C2"/>
    <property type="match status" value="1"/>
</dbReference>
<accession>A0AAD9K0F7</accession>
<dbReference type="PRINTS" id="PR00704">
    <property type="entry name" value="CALPAIN"/>
</dbReference>
<evidence type="ECO:0000313" key="16">
    <source>
        <dbReference type="EMBL" id="KAK2161803.1"/>
    </source>
</evidence>
<dbReference type="CDD" id="cd00044">
    <property type="entry name" value="CysPc"/>
    <property type="match status" value="1"/>
</dbReference>
<feature type="region of interest" description="Disordered" evidence="13">
    <location>
        <begin position="419"/>
        <end position="474"/>
    </location>
</feature>
<dbReference type="Gene3D" id="2.30.30.380">
    <property type="entry name" value="Zn-finger domain of Sec23/24"/>
    <property type="match status" value="1"/>
</dbReference>
<gene>
    <name evidence="16" type="ORF">LSH36_109g01005</name>
</gene>
<evidence type="ECO:0000256" key="4">
    <source>
        <dbReference type="ARBA" id="ARBA00022723"/>
    </source>
</evidence>
<evidence type="ECO:0000256" key="11">
    <source>
        <dbReference type="PROSITE-ProRule" id="PRU00239"/>
    </source>
</evidence>
<comment type="caution">
    <text evidence="16">The sequence shown here is derived from an EMBL/GenBank/DDBJ whole genome shotgun (WGS) entry which is preliminary data.</text>
</comment>
<dbReference type="Pfam" id="PF00641">
    <property type="entry name" value="Zn_ribbon_RanBP"/>
    <property type="match status" value="3"/>
</dbReference>
<dbReference type="AlphaFoldDB" id="A0AAD9K0F7"/>